<organism evidence="1 2">
    <name type="scientific">Popillia japonica</name>
    <name type="common">Japanese beetle</name>
    <dbReference type="NCBI Taxonomy" id="7064"/>
    <lineage>
        <taxon>Eukaryota</taxon>
        <taxon>Metazoa</taxon>
        <taxon>Ecdysozoa</taxon>
        <taxon>Arthropoda</taxon>
        <taxon>Hexapoda</taxon>
        <taxon>Insecta</taxon>
        <taxon>Pterygota</taxon>
        <taxon>Neoptera</taxon>
        <taxon>Endopterygota</taxon>
        <taxon>Coleoptera</taxon>
        <taxon>Polyphaga</taxon>
        <taxon>Scarabaeiformia</taxon>
        <taxon>Scarabaeidae</taxon>
        <taxon>Rutelinae</taxon>
        <taxon>Popillia</taxon>
    </lineage>
</organism>
<sequence>MPVKPVVEKTTLVLTANAESLLTLMGKKAVEGDSSVPEIGITKRKIEEAKDNIAKSSGVMVAIQGHSCKVCIPLQRMTPITAAIETLPVDQGRNCSRPQIQVPTTPEVSTPTSRKRNRLDDFVNTSFSILHSINSNIAAMNRNFEKLALWIPRKYPKSQIFISGPLGD</sequence>
<dbReference type="Proteomes" id="UP001458880">
    <property type="component" value="Unassembled WGS sequence"/>
</dbReference>
<evidence type="ECO:0000313" key="2">
    <source>
        <dbReference type="Proteomes" id="UP001458880"/>
    </source>
</evidence>
<protein>
    <submittedName>
        <fullName evidence="1">Uncharacterized protein</fullName>
    </submittedName>
</protein>
<reference evidence="1 2" key="1">
    <citation type="journal article" date="2024" name="BMC Genomics">
        <title>De novo assembly and annotation of Popillia japonica's genome with initial clues to its potential as an invasive pest.</title>
        <authorList>
            <person name="Cucini C."/>
            <person name="Boschi S."/>
            <person name="Funari R."/>
            <person name="Cardaioli E."/>
            <person name="Iannotti N."/>
            <person name="Marturano G."/>
            <person name="Paoli F."/>
            <person name="Bruttini M."/>
            <person name="Carapelli A."/>
            <person name="Frati F."/>
            <person name="Nardi F."/>
        </authorList>
    </citation>
    <scope>NUCLEOTIDE SEQUENCE [LARGE SCALE GENOMIC DNA]</scope>
    <source>
        <strain evidence="1">DMR45628</strain>
    </source>
</reference>
<dbReference type="EMBL" id="JASPKY010000938">
    <property type="protein sequence ID" value="KAK9680065.1"/>
    <property type="molecule type" value="Genomic_DNA"/>
</dbReference>
<accession>A0AAW1HU87</accession>
<gene>
    <name evidence="1" type="ORF">QE152_g39448</name>
</gene>
<name>A0AAW1HU87_POPJA</name>
<keyword evidence="2" id="KW-1185">Reference proteome</keyword>
<dbReference type="AlphaFoldDB" id="A0AAW1HU87"/>
<evidence type="ECO:0000313" key="1">
    <source>
        <dbReference type="EMBL" id="KAK9680065.1"/>
    </source>
</evidence>
<comment type="caution">
    <text evidence="1">The sequence shown here is derived from an EMBL/GenBank/DDBJ whole genome shotgun (WGS) entry which is preliminary data.</text>
</comment>
<proteinExistence type="predicted"/>